<feature type="region of interest" description="Disordered" evidence="1">
    <location>
        <begin position="72"/>
        <end position="93"/>
    </location>
</feature>
<dbReference type="Proteomes" id="UP000593571">
    <property type="component" value="Unassembled WGS sequence"/>
</dbReference>
<evidence type="ECO:0000313" key="3">
    <source>
        <dbReference type="EMBL" id="KAF6410354.1"/>
    </source>
</evidence>
<name>A0A7J8CHI9_ROUAE</name>
<keyword evidence="4" id="KW-1185">Reference proteome</keyword>
<feature type="chain" id="PRO_5029721239" description="Secreted protein" evidence="2">
    <location>
        <begin position="19"/>
        <end position="126"/>
    </location>
</feature>
<organism evidence="3 4">
    <name type="scientific">Rousettus aegyptiacus</name>
    <name type="common">Egyptian fruit bat</name>
    <name type="synonym">Pteropus aegyptiacus</name>
    <dbReference type="NCBI Taxonomy" id="9407"/>
    <lineage>
        <taxon>Eukaryota</taxon>
        <taxon>Metazoa</taxon>
        <taxon>Chordata</taxon>
        <taxon>Craniata</taxon>
        <taxon>Vertebrata</taxon>
        <taxon>Euteleostomi</taxon>
        <taxon>Mammalia</taxon>
        <taxon>Eutheria</taxon>
        <taxon>Laurasiatheria</taxon>
        <taxon>Chiroptera</taxon>
        <taxon>Yinpterochiroptera</taxon>
        <taxon>Pteropodoidea</taxon>
        <taxon>Pteropodidae</taxon>
        <taxon>Rousettinae</taxon>
        <taxon>Rousettus</taxon>
    </lineage>
</organism>
<accession>A0A7J8CHI9</accession>
<protein>
    <recommendedName>
        <fullName evidence="5">Secreted protein</fullName>
    </recommendedName>
</protein>
<evidence type="ECO:0000313" key="4">
    <source>
        <dbReference type="Proteomes" id="UP000593571"/>
    </source>
</evidence>
<evidence type="ECO:0000256" key="1">
    <source>
        <dbReference type="SAM" id="MobiDB-lite"/>
    </source>
</evidence>
<evidence type="ECO:0008006" key="5">
    <source>
        <dbReference type="Google" id="ProtNLM"/>
    </source>
</evidence>
<dbReference type="AlphaFoldDB" id="A0A7J8CHI9"/>
<comment type="caution">
    <text evidence="3">The sequence shown here is derived from an EMBL/GenBank/DDBJ whole genome shotgun (WGS) entry which is preliminary data.</text>
</comment>
<keyword evidence="2" id="KW-0732">Signal</keyword>
<feature type="signal peptide" evidence="2">
    <location>
        <begin position="1"/>
        <end position="18"/>
    </location>
</feature>
<sequence>MGPAWLPLSFISSSFASAGFHLGWNVRRVQVGLRSVQRLPGGGCRRMDPRPSRRPGRARALRFLQTGPERFPCGGPRRGRVQSGRAPPWSRGPRCRRRCPRARLCLAVALARPINTAKPEENSPCR</sequence>
<dbReference type="EMBL" id="JACASE010000014">
    <property type="protein sequence ID" value="KAF6410354.1"/>
    <property type="molecule type" value="Genomic_DNA"/>
</dbReference>
<reference evidence="3 4" key="1">
    <citation type="journal article" date="2020" name="Nature">
        <title>Six reference-quality genomes reveal evolution of bat adaptations.</title>
        <authorList>
            <person name="Jebb D."/>
            <person name="Huang Z."/>
            <person name="Pippel M."/>
            <person name="Hughes G.M."/>
            <person name="Lavrichenko K."/>
            <person name="Devanna P."/>
            <person name="Winkler S."/>
            <person name="Jermiin L.S."/>
            <person name="Skirmuntt E.C."/>
            <person name="Katzourakis A."/>
            <person name="Burkitt-Gray L."/>
            <person name="Ray D.A."/>
            <person name="Sullivan K.A.M."/>
            <person name="Roscito J.G."/>
            <person name="Kirilenko B.M."/>
            <person name="Davalos L.M."/>
            <person name="Corthals A.P."/>
            <person name="Power M.L."/>
            <person name="Jones G."/>
            <person name="Ransome R.D."/>
            <person name="Dechmann D.K.N."/>
            <person name="Locatelli A.G."/>
            <person name="Puechmaille S.J."/>
            <person name="Fedrigo O."/>
            <person name="Jarvis E.D."/>
            <person name="Hiller M."/>
            <person name="Vernes S.C."/>
            <person name="Myers E.W."/>
            <person name="Teeling E.C."/>
        </authorList>
    </citation>
    <scope>NUCLEOTIDE SEQUENCE [LARGE SCALE GENOMIC DNA]</scope>
    <source>
        <strain evidence="3">MRouAeg1</strain>
        <tissue evidence="3">Muscle</tissue>
    </source>
</reference>
<proteinExistence type="predicted"/>
<gene>
    <name evidence="3" type="ORF">HJG63_008919</name>
</gene>
<evidence type="ECO:0000256" key="2">
    <source>
        <dbReference type="SAM" id="SignalP"/>
    </source>
</evidence>